<evidence type="ECO:0000313" key="1">
    <source>
        <dbReference type="EMBL" id="PNY25362.1"/>
    </source>
</evidence>
<reference evidence="1 2" key="1">
    <citation type="submission" date="2017-08" db="EMBL/GenBank/DDBJ databases">
        <title>Harnessing the power of phylogenomics to disentangle the directionality and signatures of interkingdom host jumping in the parasitic fungal genus Tolypocladium.</title>
        <authorList>
            <person name="Quandt C.A."/>
            <person name="Patterson W."/>
            <person name="Spatafora J.W."/>
        </authorList>
    </citation>
    <scope>NUCLEOTIDE SEQUENCE [LARGE SCALE GENOMIC DNA]</scope>
    <source>
        <strain evidence="1 2">CBS 113982</strain>
    </source>
</reference>
<accession>A0A2K3QCV4</accession>
<keyword evidence="2" id="KW-1185">Reference proteome</keyword>
<sequence>SQLTLFRRQLTYRRTADAVRSTADVSTQLQPTPTGLTRNFSTASAVQVGLFAKLLLALPLSLPSRLLPAPALDDAQPSRVDQVSLCSGAFGHWLRIGPSRDVASRLRADLAVHQSADGSSLAGPVHRRKCEPWPTLAYPVLPPLNLSLMDGAGYHGSAKTSPADSCGWRQMLSSQTLMHIAKRQHLNRREWKF</sequence>
<evidence type="ECO:0000313" key="2">
    <source>
        <dbReference type="Proteomes" id="UP000236621"/>
    </source>
</evidence>
<comment type="caution">
    <text evidence="1">The sequence shown here is derived from an EMBL/GenBank/DDBJ whole genome shotgun (WGS) entry which is preliminary data.</text>
</comment>
<dbReference type="AlphaFoldDB" id="A0A2K3QCV4"/>
<name>A0A2K3QCV4_9HYPO</name>
<proteinExistence type="predicted"/>
<gene>
    <name evidence="1" type="ORF">TCAP_04698</name>
</gene>
<protein>
    <submittedName>
        <fullName evidence="1">Uncharacterized protein</fullName>
    </submittedName>
</protein>
<organism evidence="1 2">
    <name type="scientific">Tolypocladium capitatum</name>
    <dbReference type="NCBI Taxonomy" id="45235"/>
    <lineage>
        <taxon>Eukaryota</taxon>
        <taxon>Fungi</taxon>
        <taxon>Dikarya</taxon>
        <taxon>Ascomycota</taxon>
        <taxon>Pezizomycotina</taxon>
        <taxon>Sordariomycetes</taxon>
        <taxon>Hypocreomycetidae</taxon>
        <taxon>Hypocreales</taxon>
        <taxon>Ophiocordycipitaceae</taxon>
        <taxon>Tolypocladium</taxon>
    </lineage>
</organism>
<dbReference type="EMBL" id="NRSZ01000769">
    <property type="protein sequence ID" value="PNY25362.1"/>
    <property type="molecule type" value="Genomic_DNA"/>
</dbReference>
<dbReference type="Proteomes" id="UP000236621">
    <property type="component" value="Unassembled WGS sequence"/>
</dbReference>
<feature type="non-terminal residue" evidence="1">
    <location>
        <position position="1"/>
    </location>
</feature>